<proteinExistence type="predicted"/>
<sequence>MPFTISHAAFAAPLKKLAPRYLCATGLVLGSMAPDLEYFVALKPFRTIGHSLEGFMLIHLPLCTALAFAFHTFMRPTLPLMLPSAGGADRFAEPRDSWGLNRLKDWVVFIASLFIGFLTHMFMDEWTHKHTFFYERLSFLRRSVAGDHVYHWLQYGFSVFGIGALVLYAVYRWWRWRSGRGRDDRRPLHSGGAKLGFILLALLAAAAVLLLKAYSIRGFKVVELIAIAPFTAAAIGWFTAGVLVMHKRNLALGLLKLLLVFGSAGWCWASGWLLERHGLELAGRLPGLDYMDLFYMRWIGCIWLISFVLLVASCWRVSWRTADQKTEVIKGSGLGHNKRYES</sequence>
<dbReference type="InterPro" id="IPR025238">
    <property type="entry name" value="DUF4184"/>
</dbReference>
<protein>
    <recommendedName>
        <fullName evidence="4">DUF4184 domain-containing protein</fullName>
    </recommendedName>
</protein>
<feature type="transmembrane region" description="Helical" evidence="1">
    <location>
        <begin position="294"/>
        <end position="315"/>
    </location>
</feature>
<keyword evidence="1" id="KW-1133">Transmembrane helix</keyword>
<evidence type="ECO:0000313" key="2">
    <source>
        <dbReference type="EMBL" id="PZD96246.1"/>
    </source>
</evidence>
<feature type="transmembrane region" description="Helical" evidence="1">
    <location>
        <begin position="195"/>
        <end position="215"/>
    </location>
</feature>
<evidence type="ECO:0000256" key="1">
    <source>
        <dbReference type="SAM" id="Phobius"/>
    </source>
</evidence>
<accession>A0A2W1LAJ8</accession>
<keyword evidence="1" id="KW-0472">Membrane</keyword>
<dbReference type="Proteomes" id="UP000249522">
    <property type="component" value="Unassembled WGS sequence"/>
</dbReference>
<evidence type="ECO:0008006" key="4">
    <source>
        <dbReference type="Google" id="ProtNLM"/>
    </source>
</evidence>
<comment type="caution">
    <text evidence="2">The sequence shown here is derived from an EMBL/GenBank/DDBJ whole genome shotgun (WGS) entry which is preliminary data.</text>
</comment>
<keyword evidence="1" id="KW-0812">Transmembrane</keyword>
<organism evidence="2 3">
    <name type="scientific">Paenibacillus sambharensis</name>
    <dbReference type="NCBI Taxonomy" id="1803190"/>
    <lineage>
        <taxon>Bacteria</taxon>
        <taxon>Bacillati</taxon>
        <taxon>Bacillota</taxon>
        <taxon>Bacilli</taxon>
        <taxon>Bacillales</taxon>
        <taxon>Paenibacillaceae</taxon>
        <taxon>Paenibacillus</taxon>
    </lineage>
</organism>
<dbReference type="OrthoDB" id="8481923at2"/>
<feature type="transmembrane region" description="Helical" evidence="1">
    <location>
        <begin position="221"/>
        <end position="245"/>
    </location>
</feature>
<feature type="transmembrane region" description="Helical" evidence="1">
    <location>
        <begin position="152"/>
        <end position="174"/>
    </location>
</feature>
<dbReference type="EMBL" id="QKRB01000041">
    <property type="protein sequence ID" value="PZD96246.1"/>
    <property type="molecule type" value="Genomic_DNA"/>
</dbReference>
<feature type="transmembrane region" description="Helical" evidence="1">
    <location>
        <begin position="54"/>
        <end position="74"/>
    </location>
</feature>
<dbReference type="RefSeq" id="WP_111146244.1">
    <property type="nucleotide sequence ID" value="NZ_QKRB01000041.1"/>
</dbReference>
<name>A0A2W1LAJ8_9BACL</name>
<gene>
    <name evidence="2" type="ORF">DNH61_08565</name>
</gene>
<feature type="transmembrane region" description="Helical" evidence="1">
    <location>
        <begin position="106"/>
        <end position="123"/>
    </location>
</feature>
<keyword evidence="3" id="KW-1185">Reference proteome</keyword>
<reference evidence="2 3" key="1">
    <citation type="submission" date="2018-06" db="EMBL/GenBank/DDBJ databases">
        <title>Paenibacillus imtechensis sp. nov.</title>
        <authorList>
            <person name="Pinnaka A.K."/>
            <person name="Singh H."/>
            <person name="Kaur M."/>
        </authorList>
    </citation>
    <scope>NUCLEOTIDE SEQUENCE [LARGE SCALE GENOMIC DNA]</scope>
    <source>
        <strain evidence="2 3">SMB1</strain>
    </source>
</reference>
<evidence type="ECO:0000313" key="3">
    <source>
        <dbReference type="Proteomes" id="UP000249522"/>
    </source>
</evidence>
<feature type="transmembrane region" description="Helical" evidence="1">
    <location>
        <begin position="257"/>
        <end position="274"/>
    </location>
</feature>
<dbReference type="AlphaFoldDB" id="A0A2W1LAJ8"/>
<dbReference type="Pfam" id="PF13803">
    <property type="entry name" value="DUF4184"/>
    <property type="match status" value="1"/>
</dbReference>